<proteinExistence type="predicted"/>
<dbReference type="Proteomes" id="UP000275772">
    <property type="component" value="Unassembled WGS sequence"/>
</dbReference>
<evidence type="ECO:0000256" key="1">
    <source>
        <dbReference type="SAM" id="SignalP"/>
    </source>
</evidence>
<accession>A0A383UXT0</accession>
<name>A0A383UXT0_BLUHO</name>
<gene>
    <name evidence="2" type="ORF">BLGHR1_15931</name>
</gene>
<sequence>MRISSLFIVFQGASVFMPTFAAYTTSHTDSHEKEFICNNRIIGAEEFSKPPQERITELMVDGRRVSLTDKFNELLHSAEDSRVVMYSDGYSNHFTFYNVNKLRSDNGWGNTNTQQEHILVIDEVGRVCAMMLKLTVRETMWGPASAPIVHLSLCMINV</sequence>
<dbReference type="EMBL" id="UNSH01000072">
    <property type="protein sequence ID" value="SZF05131.1"/>
    <property type="molecule type" value="Genomic_DNA"/>
</dbReference>
<dbReference type="AlphaFoldDB" id="A0A383UXT0"/>
<feature type="signal peptide" evidence="1">
    <location>
        <begin position="1"/>
        <end position="21"/>
    </location>
</feature>
<organism evidence="2 3">
    <name type="scientific">Blumeria hordei</name>
    <name type="common">Barley powdery mildew</name>
    <name type="synonym">Blumeria graminis f. sp. hordei</name>
    <dbReference type="NCBI Taxonomy" id="2867405"/>
    <lineage>
        <taxon>Eukaryota</taxon>
        <taxon>Fungi</taxon>
        <taxon>Dikarya</taxon>
        <taxon>Ascomycota</taxon>
        <taxon>Pezizomycotina</taxon>
        <taxon>Leotiomycetes</taxon>
        <taxon>Erysiphales</taxon>
        <taxon>Erysiphaceae</taxon>
        <taxon>Blumeria</taxon>
    </lineage>
</organism>
<evidence type="ECO:0000313" key="3">
    <source>
        <dbReference type="Proteomes" id="UP000275772"/>
    </source>
</evidence>
<keyword evidence="1" id="KW-0732">Signal</keyword>
<feature type="chain" id="PRO_5016863500" evidence="1">
    <location>
        <begin position="22"/>
        <end position="158"/>
    </location>
</feature>
<protein>
    <submittedName>
        <fullName evidence="2">Uncharacterized protein</fullName>
    </submittedName>
</protein>
<dbReference type="VEuPathDB" id="FungiDB:BLGHR1_15931"/>
<reference evidence="2 3" key="1">
    <citation type="submission" date="2017-11" db="EMBL/GenBank/DDBJ databases">
        <authorList>
            <person name="Kracher B."/>
        </authorList>
    </citation>
    <scope>NUCLEOTIDE SEQUENCE [LARGE SCALE GENOMIC DNA]</scope>
    <source>
        <strain evidence="2 3">RACE1</strain>
    </source>
</reference>
<evidence type="ECO:0000313" key="2">
    <source>
        <dbReference type="EMBL" id="SZF05131.1"/>
    </source>
</evidence>